<sequence>MLRMTEALASPSGADAVAESTWRRVHANLRAFLGARVSDRQLAEDLTQEVVLRMHERREQLRDEERLDAWAFRIARNVLIDHRRRHVPPSVSADDEALGLGLPSELDRAIEADDRAPRFLGAWVRQRITTLPPKMRAALELTELEGLSQREAAERLGVPLSTLKSRVQRGRERLHAELLACCAVELDARGRVTDFAPRGCGPCGCD</sequence>
<dbReference type="Pfam" id="PF04542">
    <property type="entry name" value="Sigma70_r2"/>
    <property type="match status" value="1"/>
</dbReference>
<dbReference type="NCBIfam" id="TIGR02937">
    <property type="entry name" value="sigma70-ECF"/>
    <property type="match status" value="1"/>
</dbReference>
<comment type="caution">
    <text evidence="7">The sequence shown here is derived from an EMBL/GenBank/DDBJ whole genome shotgun (WGS) entry which is preliminary data.</text>
</comment>
<dbReference type="EMBL" id="ABCS01000085">
    <property type="protein sequence ID" value="EDM75650.1"/>
    <property type="molecule type" value="Genomic_DNA"/>
</dbReference>
<dbReference type="OrthoDB" id="5513261at2"/>
<dbReference type="AlphaFoldDB" id="A6GER7"/>
<dbReference type="InterPro" id="IPR013324">
    <property type="entry name" value="RNA_pol_sigma_r3/r4-like"/>
</dbReference>
<reference evidence="7 8" key="1">
    <citation type="submission" date="2007-06" db="EMBL/GenBank/DDBJ databases">
        <authorList>
            <person name="Shimkets L."/>
            <person name="Ferriera S."/>
            <person name="Johnson J."/>
            <person name="Kravitz S."/>
            <person name="Beeson K."/>
            <person name="Sutton G."/>
            <person name="Rogers Y.-H."/>
            <person name="Friedman R."/>
            <person name="Frazier M."/>
            <person name="Venter J.C."/>
        </authorList>
    </citation>
    <scope>NUCLEOTIDE SEQUENCE [LARGE SCALE GENOMIC DNA]</scope>
    <source>
        <strain evidence="7 8">SIR-1</strain>
    </source>
</reference>
<dbReference type="PANTHER" id="PTHR43133:SF62">
    <property type="entry name" value="RNA POLYMERASE SIGMA FACTOR SIGZ"/>
    <property type="match status" value="1"/>
</dbReference>
<dbReference type="Gene3D" id="1.10.1740.10">
    <property type="match status" value="1"/>
</dbReference>
<dbReference type="InterPro" id="IPR039425">
    <property type="entry name" value="RNA_pol_sigma-70-like"/>
</dbReference>
<keyword evidence="4" id="KW-0804">Transcription</keyword>
<evidence type="ECO:0000313" key="8">
    <source>
        <dbReference type="Proteomes" id="UP000005801"/>
    </source>
</evidence>
<dbReference type="InterPro" id="IPR007627">
    <property type="entry name" value="RNA_pol_sigma70_r2"/>
</dbReference>
<keyword evidence="2" id="KW-0805">Transcription regulation</keyword>
<dbReference type="Proteomes" id="UP000005801">
    <property type="component" value="Unassembled WGS sequence"/>
</dbReference>
<name>A6GER7_9BACT</name>
<organism evidence="7 8">
    <name type="scientific">Plesiocystis pacifica SIR-1</name>
    <dbReference type="NCBI Taxonomy" id="391625"/>
    <lineage>
        <taxon>Bacteria</taxon>
        <taxon>Pseudomonadati</taxon>
        <taxon>Myxococcota</taxon>
        <taxon>Polyangia</taxon>
        <taxon>Nannocystales</taxon>
        <taxon>Nannocystaceae</taxon>
        <taxon>Plesiocystis</taxon>
    </lineage>
</organism>
<dbReference type="eggNOG" id="COG1595">
    <property type="taxonomic scope" value="Bacteria"/>
</dbReference>
<evidence type="ECO:0000313" key="7">
    <source>
        <dbReference type="EMBL" id="EDM75650.1"/>
    </source>
</evidence>
<dbReference type="PANTHER" id="PTHR43133">
    <property type="entry name" value="RNA POLYMERASE ECF-TYPE SIGMA FACTO"/>
    <property type="match status" value="1"/>
</dbReference>
<dbReference type="Pfam" id="PF08281">
    <property type="entry name" value="Sigma70_r4_2"/>
    <property type="match status" value="1"/>
</dbReference>
<evidence type="ECO:0000256" key="1">
    <source>
        <dbReference type="ARBA" id="ARBA00010641"/>
    </source>
</evidence>
<dbReference type="SUPFAM" id="SSF88659">
    <property type="entry name" value="Sigma3 and sigma4 domains of RNA polymerase sigma factors"/>
    <property type="match status" value="1"/>
</dbReference>
<keyword evidence="8" id="KW-1185">Reference proteome</keyword>
<dbReference type="GO" id="GO:0016987">
    <property type="term" value="F:sigma factor activity"/>
    <property type="evidence" value="ECO:0007669"/>
    <property type="project" value="UniProtKB-KW"/>
</dbReference>
<gene>
    <name evidence="7" type="ORF">PPSIR1_13435</name>
</gene>
<feature type="domain" description="RNA polymerase sigma-70 region 2" evidence="5">
    <location>
        <begin position="23"/>
        <end position="86"/>
    </location>
</feature>
<proteinExistence type="inferred from homology"/>
<evidence type="ECO:0000259" key="6">
    <source>
        <dbReference type="Pfam" id="PF08281"/>
    </source>
</evidence>
<keyword evidence="3" id="KW-0731">Sigma factor</keyword>
<evidence type="ECO:0000256" key="4">
    <source>
        <dbReference type="ARBA" id="ARBA00023163"/>
    </source>
</evidence>
<comment type="similarity">
    <text evidence="1">Belongs to the sigma-70 factor family. ECF subfamily.</text>
</comment>
<dbReference type="InterPro" id="IPR013249">
    <property type="entry name" value="RNA_pol_sigma70_r4_t2"/>
</dbReference>
<dbReference type="GO" id="GO:0003677">
    <property type="term" value="F:DNA binding"/>
    <property type="evidence" value="ECO:0007669"/>
    <property type="project" value="InterPro"/>
</dbReference>
<evidence type="ECO:0000256" key="3">
    <source>
        <dbReference type="ARBA" id="ARBA00023082"/>
    </source>
</evidence>
<feature type="domain" description="RNA polymerase sigma factor 70 region 4 type 2" evidence="6">
    <location>
        <begin position="123"/>
        <end position="174"/>
    </location>
</feature>
<dbReference type="InterPro" id="IPR013325">
    <property type="entry name" value="RNA_pol_sigma_r2"/>
</dbReference>
<dbReference type="Gene3D" id="1.10.10.10">
    <property type="entry name" value="Winged helix-like DNA-binding domain superfamily/Winged helix DNA-binding domain"/>
    <property type="match status" value="1"/>
</dbReference>
<dbReference type="InterPro" id="IPR014284">
    <property type="entry name" value="RNA_pol_sigma-70_dom"/>
</dbReference>
<accession>A6GER7</accession>
<protein>
    <submittedName>
        <fullName evidence="7">RNA polymerase sigma-70 factor</fullName>
    </submittedName>
</protein>
<dbReference type="CDD" id="cd06171">
    <property type="entry name" value="Sigma70_r4"/>
    <property type="match status" value="1"/>
</dbReference>
<dbReference type="SUPFAM" id="SSF88946">
    <property type="entry name" value="Sigma2 domain of RNA polymerase sigma factors"/>
    <property type="match status" value="1"/>
</dbReference>
<evidence type="ECO:0000259" key="5">
    <source>
        <dbReference type="Pfam" id="PF04542"/>
    </source>
</evidence>
<evidence type="ECO:0000256" key="2">
    <source>
        <dbReference type="ARBA" id="ARBA00023015"/>
    </source>
</evidence>
<dbReference type="STRING" id="391625.PPSIR1_13435"/>
<dbReference type="GO" id="GO:0006352">
    <property type="term" value="P:DNA-templated transcription initiation"/>
    <property type="evidence" value="ECO:0007669"/>
    <property type="project" value="InterPro"/>
</dbReference>
<dbReference type="InterPro" id="IPR036388">
    <property type="entry name" value="WH-like_DNA-bd_sf"/>
</dbReference>